<keyword evidence="4" id="KW-1185">Reference proteome</keyword>
<dbReference type="PANTHER" id="PTHR33132:SF135">
    <property type="entry name" value="OS02G0799700 PROTEIN"/>
    <property type="match status" value="1"/>
</dbReference>
<proteinExistence type="predicted"/>
<dbReference type="EnsemblPlants" id="Pp3c14_12730V3.2">
    <property type="protein sequence ID" value="Pp3c14_12730V3.2"/>
    <property type="gene ID" value="Pp3c14_12730"/>
</dbReference>
<protein>
    <submittedName>
        <fullName evidence="2 3">Uncharacterized protein</fullName>
    </submittedName>
</protein>
<dbReference type="GeneID" id="112291889"/>
<dbReference type="AlphaFoldDB" id="A9RYX0"/>
<feature type="region of interest" description="Disordered" evidence="1">
    <location>
        <begin position="51"/>
        <end position="120"/>
    </location>
</feature>
<organism evidence="2">
    <name type="scientific">Physcomitrium patens</name>
    <name type="common">Spreading-leaved earth moss</name>
    <name type="synonym">Physcomitrella patens</name>
    <dbReference type="NCBI Taxonomy" id="3218"/>
    <lineage>
        <taxon>Eukaryota</taxon>
        <taxon>Viridiplantae</taxon>
        <taxon>Streptophyta</taxon>
        <taxon>Embryophyta</taxon>
        <taxon>Bryophyta</taxon>
        <taxon>Bryophytina</taxon>
        <taxon>Bryopsida</taxon>
        <taxon>Funariidae</taxon>
        <taxon>Funariales</taxon>
        <taxon>Funariaceae</taxon>
        <taxon>Physcomitrium</taxon>
    </lineage>
</organism>
<gene>
    <name evidence="3" type="primary">LOC112291889</name>
    <name evidence="2" type="ORF">PHYPA_018437</name>
</gene>
<evidence type="ECO:0000313" key="2">
    <source>
        <dbReference type="EMBL" id="PNR41034.1"/>
    </source>
</evidence>
<dbReference type="PaxDb" id="3218-PP1S36_170V6.1"/>
<accession>A9RYX0</accession>
<dbReference type="HOGENOM" id="CLU_1819153_0_0_1"/>
<dbReference type="Gramene" id="Pp3c14_12730V3.2">
    <property type="protein sequence ID" value="Pp3c14_12730V3.2"/>
    <property type="gene ID" value="Pp3c14_12730"/>
</dbReference>
<dbReference type="EnsemblPlants" id="Pp3c14_12730V3.1">
    <property type="protein sequence ID" value="Pp3c14_12730V3.1"/>
    <property type="gene ID" value="Pp3c14_12730"/>
</dbReference>
<sequence>MPCLCSPSTHAGSFRCRLHRYNSWGGKNFRPKSGEDLEISTDSLIENCLNKAPKSNLKPVPSLPAPSRTPNVRSPPKGASRLRNVVSSSDEEDEVVKPSVPSTERMPGMKMASGTGGSYASAPGERAAMFRMLKTGQPISKIYS</sequence>
<evidence type="ECO:0000256" key="1">
    <source>
        <dbReference type="SAM" id="MobiDB-lite"/>
    </source>
</evidence>
<name>A9RYX0_PHYPA</name>
<dbReference type="PANTHER" id="PTHR33132">
    <property type="entry name" value="OSJNBB0118P14.9 PROTEIN"/>
    <property type="match status" value="1"/>
</dbReference>
<reference evidence="2 4" key="2">
    <citation type="journal article" date="2018" name="Plant J.">
        <title>The Physcomitrella patens chromosome-scale assembly reveals moss genome structure and evolution.</title>
        <authorList>
            <person name="Lang D."/>
            <person name="Ullrich K.K."/>
            <person name="Murat F."/>
            <person name="Fuchs J."/>
            <person name="Jenkins J."/>
            <person name="Haas F.B."/>
            <person name="Piednoel M."/>
            <person name="Gundlach H."/>
            <person name="Van Bel M."/>
            <person name="Meyberg R."/>
            <person name="Vives C."/>
            <person name="Morata J."/>
            <person name="Symeonidi A."/>
            <person name="Hiss M."/>
            <person name="Muchero W."/>
            <person name="Kamisugi Y."/>
            <person name="Saleh O."/>
            <person name="Blanc G."/>
            <person name="Decker E.L."/>
            <person name="van Gessel N."/>
            <person name="Grimwood J."/>
            <person name="Hayes R.D."/>
            <person name="Graham S.W."/>
            <person name="Gunter L.E."/>
            <person name="McDaniel S.F."/>
            <person name="Hoernstein S.N.W."/>
            <person name="Larsson A."/>
            <person name="Li F.W."/>
            <person name="Perroud P.F."/>
            <person name="Phillips J."/>
            <person name="Ranjan P."/>
            <person name="Rokshar D.S."/>
            <person name="Rothfels C.J."/>
            <person name="Schneider L."/>
            <person name="Shu S."/>
            <person name="Stevenson D.W."/>
            <person name="Thummler F."/>
            <person name="Tillich M."/>
            <person name="Villarreal Aguilar J.C."/>
            <person name="Widiez T."/>
            <person name="Wong G.K."/>
            <person name="Wymore A."/>
            <person name="Zhang Y."/>
            <person name="Zimmer A.D."/>
            <person name="Quatrano R.S."/>
            <person name="Mayer K.F.X."/>
            <person name="Goodstein D."/>
            <person name="Casacuberta J.M."/>
            <person name="Vandepoele K."/>
            <person name="Reski R."/>
            <person name="Cuming A.C."/>
            <person name="Tuskan G.A."/>
            <person name="Maumus F."/>
            <person name="Salse J."/>
            <person name="Schmutz J."/>
            <person name="Rensing S.A."/>
        </authorList>
    </citation>
    <scope>NUCLEOTIDE SEQUENCE [LARGE SCALE GENOMIC DNA]</scope>
    <source>
        <strain evidence="3 4">cv. Gransden 2004</strain>
    </source>
</reference>
<dbReference type="Gramene" id="Pp3c14_12730V3.1">
    <property type="protein sequence ID" value="Pp3c14_12730V3.1"/>
    <property type="gene ID" value="Pp3c14_12730"/>
</dbReference>
<evidence type="ECO:0000313" key="4">
    <source>
        <dbReference type="Proteomes" id="UP000006727"/>
    </source>
</evidence>
<dbReference type="EMBL" id="ABEU02000014">
    <property type="protein sequence ID" value="PNR41034.1"/>
    <property type="molecule type" value="Genomic_DNA"/>
</dbReference>
<dbReference type="RefSeq" id="XP_024395615.1">
    <property type="nucleotide sequence ID" value="XM_024539847.2"/>
</dbReference>
<dbReference type="OrthoDB" id="1937951at2759"/>
<reference evidence="2 4" key="1">
    <citation type="journal article" date="2008" name="Science">
        <title>The Physcomitrella genome reveals evolutionary insights into the conquest of land by plants.</title>
        <authorList>
            <person name="Rensing S."/>
            <person name="Lang D."/>
            <person name="Zimmer A."/>
            <person name="Terry A."/>
            <person name="Salamov A."/>
            <person name="Shapiro H."/>
            <person name="Nishiyama T."/>
            <person name="Perroud P.-F."/>
            <person name="Lindquist E."/>
            <person name="Kamisugi Y."/>
            <person name="Tanahashi T."/>
            <person name="Sakakibara K."/>
            <person name="Fujita T."/>
            <person name="Oishi K."/>
            <person name="Shin-I T."/>
            <person name="Kuroki Y."/>
            <person name="Toyoda A."/>
            <person name="Suzuki Y."/>
            <person name="Hashimoto A."/>
            <person name="Yamaguchi K."/>
            <person name="Sugano A."/>
            <person name="Kohara Y."/>
            <person name="Fujiyama A."/>
            <person name="Anterola A."/>
            <person name="Aoki S."/>
            <person name="Ashton N."/>
            <person name="Barbazuk W.B."/>
            <person name="Barker E."/>
            <person name="Bennetzen J."/>
            <person name="Bezanilla M."/>
            <person name="Blankenship R."/>
            <person name="Cho S.H."/>
            <person name="Dutcher S."/>
            <person name="Estelle M."/>
            <person name="Fawcett J.A."/>
            <person name="Gundlach H."/>
            <person name="Hanada K."/>
            <person name="Heyl A."/>
            <person name="Hicks K.A."/>
            <person name="Hugh J."/>
            <person name="Lohr M."/>
            <person name="Mayer K."/>
            <person name="Melkozernov A."/>
            <person name="Murata T."/>
            <person name="Nelson D."/>
            <person name="Pils B."/>
            <person name="Prigge M."/>
            <person name="Reiss B."/>
            <person name="Renner T."/>
            <person name="Rombauts S."/>
            <person name="Rushton P."/>
            <person name="Sanderfoot A."/>
            <person name="Schween G."/>
            <person name="Shiu S.-H."/>
            <person name="Stueber K."/>
            <person name="Theodoulou F.L."/>
            <person name="Tu H."/>
            <person name="Van de Peer Y."/>
            <person name="Verrier P.J."/>
            <person name="Waters E."/>
            <person name="Wood A."/>
            <person name="Yang L."/>
            <person name="Cove D."/>
            <person name="Cuming A."/>
            <person name="Hasebe M."/>
            <person name="Lucas S."/>
            <person name="Mishler D.B."/>
            <person name="Reski R."/>
            <person name="Grigoriev I."/>
            <person name="Quatrano R.S."/>
            <person name="Boore J.L."/>
        </authorList>
    </citation>
    <scope>NUCLEOTIDE SEQUENCE [LARGE SCALE GENOMIC DNA]</scope>
    <source>
        <strain evidence="3 4">cv. Gransden 2004</strain>
    </source>
</reference>
<dbReference type="Proteomes" id="UP000006727">
    <property type="component" value="Chromosome 14"/>
</dbReference>
<reference evidence="3" key="3">
    <citation type="submission" date="2020-12" db="UniProtKB">
        <authorList>
            <consortium name="EnsemblPlants"/>
        </authorList>
    </citation>
    <scope>IDENTIFICATION</scope>
</reference>
<evidence type="ECO:0000313" key="3">
    <source>
        <dbReference type="EnsemblPlants" id="Pp3c14_12730V3.1"/>
    </source>
</evidence>